<evidence type="ECO:0000313" key="9">
    <source>
        <dbReference type="Proteomes" id="UP000243799"/>
    </source>
</evidence>
<feature type="transmembrane region" description="Helical" evidence="7">
    <location>
        <begin position="109"/>
        <end position="132"/>
    </location>
</feature>
<organism evidence="8 9">
    <name type="scientific">Amycolatopsis marina</name>
    <dbReference type="NCBI Taxonomy" id="490629"/>
    <lineage>
        <taxon>Bacteria</taxon>
        <taxon>Bacillati</taxon>
        <taxon>Actinomycetota</taxon>
        <taxon>Actinomycetes</taxon>
        <taxon>Pseudonocardiales</taxon>
        <taxon>Pseudonocardiaceae</taxon>
        <taxon>Amycolatopsis</taxon>
    </lineage>
</organism>
<keyword evidence="8" id="KW-0449">Lipoprotein</keyword>
<keyword evidence="5 7" id="KW-1133">Transmembrane helix</keyword>
<dbReference type="RefSeq" id="WP_091679109.1">
    <property type="nucleotide sequence ID" value="NZ_FOKG01000031.1"/>
</dbReference>
<feature type="transmembrane region" description="Helical" evidence="7">
    <location>
        <begin position="187"/>
        <end position="207"/>
    </location>
</feature>
<dbReference type="GO" id="GO:0008961">
    <property type="term" value="F:phosphatidylglycerol-prolipoprotein diacylglyceryl transferase activity"/>
    <property type="evidence" value="ECO:0007669"/>
    <property type="project" value="UniProtKB-UniRule"/>
</dbReference>
<evidence type="ECO:0000256" key="3">
    <source>
        <dbReference type="ARBA" id="ARBA00022679"/>
    </source>
</evidence>
<feature type="transmembrane region" description="Helical" evidence="7">
    <location>
        <begin position="213"/>
        <end position="235"/>
    </location>
</feature>
<keyword evidence="6 7" id="KW-0472">Membrane</keyword>
<evidence type="ECO:0000313" key="8">
    <source>
        <dbReference type="EMBL" id="SFB62642.1"/>
    </source>
</evidence>
<feature type="transmembrane region" description="Helical" evidence="7">
    <location>
        <begin position="77"/>
        <end position="97"/>
    </location>
</feature>
<feature type="binding site" evidence="7">
    <location>
        <position position="125"/>
    </location>
    <ligand>
        <name>a 1,2-diacyl-sn-glycero-3-phospho-(1'-sn-glycerol)</name>
        <dbReference type="ChEBI" id="CHEBI:64716"/>
    </ligand>
</feature>
<feature type="transmembrane region" description="Helical" evidence="7">
    <location>
        <begin position="162"/>
        <end position="180"/>
    </location>
</feature>
<dbReference type="HAMAP" id="MF_01147">
    <property type="entry name" value="Lgt"/>
    <property type="match status" value="1"/>
</dbReference>
<dbReference type="UniPathway" id="UPA00664"/>
<proteinExistence type="inferred from homology"/>
<feature type="transmembrane region" description="Helical" evidence="7">
    <location>
        <begin position="13"/>
        <end position="32"/>
    </location>
</feature>
<comment type="similarity">
    <text evidence="1 7">Belongs to the Lgt family.</text>
</comment>
<sequence>MYPTLFTLFGVPIQSYGVSKALAAVVAIFLLGREFRRLGWDPNVATNVVVATTVGGFAGAKVYYLAEHADSLTLHDFGGSGFTWYGGFLAGLAMFVMMARRHGLPLGQLAGAAAVPMSVAYGIGRLGCLLAGDGTYGTPTDLPWGMAFPHGMVPTAVPVHPTPLYEAVAAFAIAGVLWSVRRRWRPAAVIGSYAVLTGAARLLVEFVRVNDEVVLGLTQPQLWSIALMIAGAVLLSRPKWTSGRRVDQAGVVAGPEESRG</sequence>
<accession>A0A1I1CKQ8</accession>
<comment type="function">
    <text evidence="7">Catalyzes the transfer of the diacylglyceryl group from phosphatidylglycerol to the sulfhydryl group of the N-terminal cysteine of a prolipoprotein, the first step in the formation of mature lipoproteins.</text>
</comment>
<dbReference type="EMBL" id="FOKG01000031">
    <property type="protein sequence ID" value="SFB62642.1"/>
    <property type="molecule type" value="Genomic_DNA"/>
</dbReference>
<feature type="transmembrane region" description="Helical" evidence="7">
    <location>
        <begin position="44"/>
        <end position="65"/>
    </location>
</feature>
<reference evidence="9" key="1">
    <citation type="submission" date="2016-10" db="EMBL/GenBank/DDBJ databases">
        <authorList>
            <person name="Varghese N."/>
            <person name="Submissions S."/>
        </authorList>
    </citation>
    <scope>NUCLEOTIDE SEQUENCE [LARGE SCALE GENOMIC DNA]</scope>
    <source>
        <strain evidence="9">CGMCC 4.3568</strain>
    </source>
</reference>
<comment type="pathway">
    <text evidence="7">Protein modification; lipoprotein biosynthesis (diacylglyceryl transfer).</text>
</comment>
<evidence type="ECO:0000256" key="4">
    <source>
        <dbReference type="ARBA" id="ARBA00022692"/>
    </source>
</evidence>
<comment type="subcellular location">
    <subcellularLocation>
        <location evidence="7">Cell membrane</location>
        <topology evidence="7">Multi-pass membrane protein</topology>
    </subcellularLocation>
</comment>
<dbReference type="PANTHER" id="PTHR30589:SF0">
    <property type="entry name" value="PHOSPHATIDYLGLYCEROL--PROLIPOPROTEIN DIACYLGLYCERYL TRANSFERASE"/>
    <property type="match status" value="1"/>
</dbReference>
<name>A0A1I1CKQ8_9PSEU</name>
<dbReference type="Proteomes" id="UP000243799">
    <property type="component" value="Unassembled WGS sequence"/>
</dbReference>
<dbReference type="STRING" id="490629.SAMN05216266_13128"/>
<evidence type="ECO:0000256" key="7">
    <source>
        <dbReference type="HAMAP-Rule" id="MF_01147"/>
    </source>
</evidence>
<dbReference type="Pfam" id="PF01790">
    <property type="entry name" value="LGT"/>
    <property type="match status" value="1"/>
</dbReference>
<evidence type="ECO:0000256" key="1">
    <source>
        <dbReference type="ARBA" id="ARBA00007150"/>
    </source>
</evidence>
<keyword evidence="9" id="KW-1185">Reference proteome</keyword>
<evidence type="ECO:0000256" key="5">
    <source>
        <dbReference type="ARBA" id="ARBA00022989"/>
    </source>
</evidence>
<protein>
    <recommendedName>
        <fullName evidence="7">Phosphatidylglycerol--prolipoprotein diacylglyceryl transferase</fullName>
        <ecNumber evidence="7">2.5.1.145</ecNumber>
    </recommendedName>
</protein>
<keyword evidence="4 7" id="KW-0812">Transmembrane</keyword>
<keyword evidence="3 7" id="KW-0808">Transferase</keyword>
<dbReference type="EC" id="2.5.1.145" evidence="7"/>
<evidence type="ECO:0000256" key="2">
    <source>
        <dbReference type="ARBA" id="ARBA00022475"/>
    </source>
</evidence>
<dbReference type="GO" id="GO:0042158">
    <property type="term" value="P:lipoprotein biosynthetic process"/>
    <property type="evidence" value="ECO:0007669"/>
    <property type="project" value="UniProtKB-UniRule"/>
</dbReference>
<dbReference type="OrthoDB" id="871140at2"/>
<dbReference type="PANTHER" id="PTHR30589">
    <property type="entry name" value="PROLIPOPROTEIN DIACYLGLYCERYL TRANSFERASE"/>
    <property type="match status" value="1"/>
</dbReference>
<dbReference type="InterPro" id="IPR001640">
    <property type="entry name" value="Lgt"/>
</dbReference>
<dbReference type="AlphaFoldDB" id="A0A1I1CKQ8"/>
<evidence type="ECO:0000256" key="6">
    <source>
        <dbReference type="ARBA" id="ARBA00023136"/>
    </source>
</evidence>
<dbReference type="GO" id="GO:0005886">
    <property type="term" value="C:plasma membrane"/>
    <property type="evidence" value="ECO:0007669"/>
    <property type="project" value="UniProtKB-SubCell"/>
</dbReference>
<keyword evidence="2 7" id="KW-1003">Cell membrane</keyword>
<gene>
    <name evidence="7" type="primary">lgt</name>
    <name evidence="8" type="ORF">SAMN05216266_13128</name>
</gene>
<comment type="catalytic activity">
    <reaction evidence="7">
        <text>L-cysteinyl-[prolipoprotein] + a 1,2-diacyl-sn-glycero-3-phospho-(1'-sn-glycerol) = an S-1,2-diacyl-sn-glyceryl-L-cysteinyl-[prolipoprotein] + sn-glycerol 1-phosphate + H(+)</text>
        <dbReference type="Rhea" id="RHEA:56712"/>
        <dbReference type="Rhea" id="RHEA-COMP:14679"/>
        <dbReference type="Rhea" id="RHEA-COMP:14680"/>
        <dbReference type="ChEBI" id="CHEBI:15378"/>
        <dbReference type="ChEBI" id="CHEBI:29950"/>
        <dbReference type="ChEBI" id="CHEBI:57685"/>
        <dbReference type="ChEBI" id="CHEBI:64716"/>
        <dbReference type="ChEBI" id="CHEBI:140658"/>
        <dbReference type="EC" id="2.5.1.145"/>
    </reaction>
</comment>